<feature type="compositionally biased region" description="Low complexity" evidence="10">
    <location>
        <begin position="76"/>
        <end position="102"/>
    </location>
</feature>
<dbReference type="Pfam" id="PF00069">
    <property type="entry name" value="Pkinase"/>
    <property type="match status" value="2"/>
</dbReference>
<dbReference type="PROSITE" id="PS50011">
    <property type="entry name" value="PROTEIN_KINASE_DOM"/>
    <property type="match status" value="1"/>
</dbReference>
<keyword evidence="13" id="KW-1185">Reference proteome</keyword>
<evidence type="ECO:0000256" key="3">
    <source>
        <dbReference type="ARBA" id="ARBA00022527"/>
    </source>
</evidence>
<gene>
    <name evidence="12" type="primary">PKH1</name>
    <name evidence="12" type="ORF">OC842_005424</name>
</gene>
<evidence type="ECO:0000256" key="7">
    <source>
        <dbReference type="ARBA" id="ARBA00022840"/>
    </source>
</evidence>
<dbReference type="Gene3D" id="1.10.510.10">
    <property type="entry name" value="Transferase(Phosphotransferase) domain 1"/>
    <property type="match status" value="2"/>
</dbReference>
<evidence type="ECO:0000256" key="2">
    <source>
        <dbReference type="ARBA" id="ARBA00012513"/>
    </source>
</evidence>
<evidence type="ECO:0000256" key="6">
    <source>
        <dbReference type="ARBA" id="ARBA00022777"/>
    </source>
</evidence>
<dbReference type="CDD" id="cd05581">
    <property type="entry name" value="STKc_PDK1"/>
    <property type="match status" value="1"/>
</dbReference>
<dbReference type="Proteomes" id="UP001176521">
    <property type="component" value="Unassembled WGS sequence"/>
</dbReference>
<dbReference type="EC" id="2.7.11.1" evidence="2"/>
<dbReference type="PANTHER" id="PTHR24356:SF163">
    <property type="entry name" value="3-PHOSPHOINOSITIDE-DEPENDENT PROTEIN KINASE 1-RELATED"/>
    <property type="match status" value="1"/>
</dbReference>
<comment type="similarity">
    <text evidence="1">Belongs to the protein kinase superfamily. AGC Ser/Thr protein kinase family. PDPK1 subfamily.</text>
</comment>
<proteinExistence type="inferred from homology"/>
<feature type="region of interest" description="Disordered" evidence="10">
    <location>
        <begin position="398"/>
        <end position="417"/>
    </location>
</feature>
<dbReference type="InterPro" id="IPR050236">
    <property type="entry name" value="Ser_Thr_kinase_AGC"/>
</dbReference>
<dbReference type="GO" id="GO:0035556">
    <property type="term" value="P:intracellular signal transduction"/>
    <property type="evidence" value="ECO:0007669"/>
    <property type="project" value="TreeGrafter"/>
</dbReference>
<dbReference type="InterPro" id="IPR008271">
    <property type="entry name" value="Ser/Thr_kinase_AS"/>
</dbReference>
<dbReference type="PANTHER" id="PTHR24356">
    <property type="entry name" value="SERINE/THREONINE-PROTEIN KINASE"/>
    <property type="match status" value="1"/>
</dbReference>
<comment type="catalytic activity">
    <reaction evidence="9">
        <text>L-seryl-[protein] + ATP = O-phospho-L-seryl-[protein] + ADP + H(+)</text>
        <dbReference type="Rhea" id="RHEA:17989"/>
        <dbReference type="Rhea" id="RHEA-COMP:9863"/>
        <dbReference type="Rhea" id="RHEA-COMP:11604"/>
        <dbReference type="ChEBI" id="CHEBI:15378"/>
        <dbReference type="ChEBI" id="CHEBI:29999"/>
        <dbReference type="ChEBI" id="CHEBI:30616"/>
        <dbReference type="ChEBI" id="CHEBI:83421"/>
        <dbReference type="ChEBI" id="CHEBI:456216"/>
        <dbReference type="EC" id="2.7.11.1"/>
    </reaction>
</comment>
<dbReference type="InterPro" id="IPR039046">
    <property type="entry name" value="PDPK1"/>
</dbReference>
<evidence type="ECO:0000313" key="12">
    <source>
        <dbReference type="EMBL" id="KAK0525700.1"/>
    </source>
</evidence>
<evidence type="ECO:0000256" key="10">
    <source>
        <dbReference type="SAM" id="MobiDB-lite"/>
    </source>
</evidence>
<dbReference type="InterPro" id="IPR011009">
    <property type="entry name" value="Kinase-like_dom_sf"/>
</dbReference>
<dbReference type="PROSITE" id="PS00108">
    <property type="entry name" value="PROTEIN_KINASE_ST"/>
    <property type="match status" value="1"/>
</dbReference>
<evidence type="ECO:0000256" key="1">
    <source>
        <dbReference type="ARBA" id="ARBA00010006"/>
    </source>
</evidence>
<keyword evidence="6 12" id="KW-0418">Kinase</keyword>
<evidence type="ECO:0000259" key="11">
    <source>
        <dbReference type="PROSITE" id="PS50011"/>
    </source>
</evidence>
<organism evidence="12 13">
    <name type="scientific">Tilletia horrida</name>
    <dbReference type="NCBI Taxonomy" id="155126"/>
    <lineage>
        <taxon>Eukaryota</taxon>
        <taxon>Fungi</taxon>
        <taxon>Dikarya</taxon>
        <taxon>Basidiomycota</taxon>
        <taxon>Ustilaginomycotina</taxon>
        <taxon>Exobasidiomycetes</taxon>
        <taxon>Tilletiales</taxon>
        <taxon>Tilletiaceae</taxon>
        <taxon>Tilletia</taxon>
    </lineage>
</organism>
<keyword evidence="3 12" id="KW-0723">Serine/threonine-protein kinase</keyword>
<evidence type="ECO:0000256" key="5">
    <source>
        <dbReference type="ARBA" id="ARBA00022741"/>
    </source>
</evidence>
<sequence>MTAPASPIPTPTPRTPATATDIPLVDALRPAPSILATEPTGSRDGAAAPIPVSSAGASSATVDLKKILSPPTIITTSVSPTSTLPGSSPISIASDRSTASAPAPLPPPTAASAALRAAARGPRGPQDFRYGQILGEGSYSTVVEAWDLLSDPKTPQAQAAAAAAAAAAAGTLSASSSYSSLRNRSRASSSASIGAAAAAAAAGLSSPSRGANMYAQSPESAASAIVKENSAVDTAGKRVYAIKILHKAHIVKEKKHKYVGIEKEALSRLTRAPGIITLYWTFQDRESLYFVLALAPNGELLSHIKTLGSFSTASTRFYGAQLLDALRSIHEAGIIHRDVKPENVLFDKEMRIKITDFGSAKILSPSSSSSASASAAPAPHPSSLPNTSSTTTRPVLLRTGDLKSGRPGDTATPAEKPSSFVGTAEYVSPELLLSRSVSFASDWWAYGCIVFQMLCGRPPFKGPTEYQTFQRILHRDLEWPLEVFEPEGDDEATKAERQELADARGLIEQLLVLAPEERLGYVSMDDEDTAPTPTQATGPVNPFDTPPRRRSTDAASEGARAIRAQNFFKAIRWETLWTCPVPTLEAGRIAPRVPLSTPMSQLEYEFGDAAFFEEDEEDEEDEETNSEDSEAVR</sequence>
<feature type="compositionally biased region" description="Pro residues" evidence="10">
    <location>
        <begin position="1"/>
        <end position="14"/>
    </location>
</feature>
<dbReference type="GO" id="GO:0005524">
    <property type="term" value="F:ATP binding"/>
    <property type="evidence" value="ECO:0007669"/>
    <property type="project" value="UniProtKB-KW"/>
</dbReference>
<reference evidence="12" key="1">
    <citation type="journal article" date="2023" name="PhytoFront">
        <title>Draft Genome Resources of Seven Strains of Tilletia horrida, Causal Agent of Kernel Smut of Rice.</title>
        <authorList>
            <person name="Khanal S."/>
            <person name="Antony Babu S."/>
            <person name="Zhou X.G."/>
        </authorList>
    </citation>
    <scope>NUCLEOTIDE SEQUENCE</scope>
    <source>
        <strain evidence="12">TX3</strain>
    </source>
</reference>
<keyword evidence="7" id="KW-0067">ATP-binding</keyword>
<accession>A0AAN6G7X9</accession>
<feature type="region of interest" description="Disordered" evidence="10">
    <location>
        <begin position="76"/>
        <end position="111"/>
    </location>
</feature>
<feature type="region of interest" description="Disordered" evidence="10">
    <location>
        <begin position="525"/>
        <end position="556"/>
    </location>
</feature>
<evidence type="ECO:0000256" key="8">
    <source>
        <dbReference type="ARBA" id="ARBA00047899"/>
    </source>
</evidence>
<dbReference type="AlphaFoldDB" id="A0AAN6G7X9"/>
<evidence type="ECO:0000256" key="4">
    <source>
        <dbReference type="ARBA" id="ARBA00022679"/>
    </source>
</evidence>
<evidence type="ECO:0000256" key="9">
    <source>
        <dbReference type="ARBA" id="ARBA00048679"/>
    </source>
</evidence>
<protein>
    <recommendedName>
        <fullName evidence="2">non-specific serine/threonine protein kinase</fullName>
        <ecNumber evidence="2">2.7.11.1</ecNumber>
    </recommendedName>
</protein>
<name>A0AAN6G7X9_9BASI</name>
<feature type="region of interest" description="Disordered" evidence="10">
    <location>
        <begin position="611"/>
        <end position="633"/>
    </location>
</feature>
<feature type="region of interest" description="Disordered" evidence="10">
    <location>
        <begin position="371"/>
        <end position="393"/>
    </location>
</feature>
<keyword evidence="4 12" id="KW-0808">Transferase</keyword>
<dbReference type="GO" id="GO:0004674">
    <property type="term" value="F:protein serine/threonine kinase activity"/>
    <property type="evidence" value="ECO:0007669"/>
    <property type="project" value="UniProtKB-KW"/>
</dbReference>
<keyword evidence="5" id="KW-0547">Nucleotide-binding</keyword>
<evidence type="ECO:0000313" key="13">
    <source>
        <dbReference type="Proteomes" id="UP001176521"/>
    </source>
</evidence>
<dbReference type="SUPFAM" id="SSF56112">
    <property type="entry name" value="Protein kinase-like (PK-like)"/>
    <property type="match status" value="1"/>
</dbReference>
<dbReference type="Gene3D" id="3.30.200.20">
    <property type="entry name" value="Phosphorylase Kinase, domain 1"/>
    <property type="match status" value="1"/>
</dbReference>
<feature type="domain" description="Protein kinase" evidence="11">
    <location>
        <begin position="128"/>
        <end position="530"/>
    </location>
</feature>
<dbReference type="InterPro" id="IPR000719">
    <property type="entry name" value="Prot_kinase_dom"/>
</dbReference>
<comment type="catalytic activity">
    <reaction evidence="8">
        <text>L-threonyl-[protein] + ATP = O-phospho-L-threonyl-[protein] + ADP + H(+)</text>
        <dbReference type="Rhea" id="RHEA:46608"/>
        <dbReference type="Rhea" id="RHEA-COMP:11060"/>
        <dbReference type="Rhea" id="RHEA-COMP:11605"/>
        <dbReference type="ChEBI" id="CHEBI:15378"/>
        <dbReference type="ChEBI" id="CHEBI:30013"/>
        <dbReference type="ChEBI" id="CHEBI:30616"/>
        <dbReference type="ChEBI" id="CHEBI:61977"/>
        <dbReference type="ChEBI" id="CHEBI:456216"/>
        <dbReference type="EC" id="2.7.11.1"/>
    </reaction>
</comment>
<feature type="region of interest" description="Disordered" evidence="10">
    <location>
        <begin position="1"/>
        <end position="58"/>
    </location>
</feature>
<dbReference type="SMART" id="SM00220">
    <property type="entry name" value="S_TKc"/>
    <property type="match status" value="1"/>
</dbReference>
<dbReference type="EMBL" id="JAPDMQ010000386">
    <property type="protein sequence ID" value="KAK0525700.1"/>
    <property type="molecule type" value="Genomic_DNA"/>
</dbReference>
<comment type="caution">
    <text evidence="12">The sequence shown here is derived from an EMBL/GenBank/DDBJ whole genome shotgun (WGS) entry which is preliminary data.</text>
</comment>